<organism evidence="1 2">
    <name type="scientific">Streptomyces rameus</name>
    <dbReference type="NCBI Taxonomy" id="68261"/>
    <lineage>
        <taxon>Bacteria</taxon>
        <taxon>Bacillati</taxon>
        <taxon>Actinomycetota</taxon>
        <taxon>Actinomycetes</taxon>
        <taxon>Kitasatosporales</taxon>
        <taxon>Streptomycetaceae</taxon>
        <taxon>Streptomyces</taxon>
    </lineage>
</organism>
<gene>
    <name evidence="1" type="ORF">GCM10010521_00230</name>
</gene>
<reference evidence="2" key="1">
    <citation type="journal article" date="2019" name="Int. J. Syst. Evol. Microbiol.">
        <title>The Global Catalogue of Microorganisms (GCM) 10K type strain sequencing project: providing services to taxonomists for standard genome sequencing and annotation.</title>
        <authorList>
            <consortium name="The Broad Institute Genomics Platform"/>
            <consortium name="The Broad Institute Genome Sequencing Center for Infectious Disease"/>
            <person name="Wu L."/>
            <person name="Ma J."/>
        </authorList>
    </citation>
    <scope>NUCLEOTIDE SEQUENCE [LARGE SCALE GENOMIC DNA]</scope>
    <source>
        <strain evidence="2">JCM 11574</strain>
    </source>
</reference>
<dbReference type="Proteomes" id="UP001500893">
    <property type="component" value="Unassembled WGS sequence"/>
</dbReference>
<keyword evidence="2" id="KW-1185">Reference proteome</keyword>
<comment type="caution">
    <text evidence="1">The sequence shown here is derived from an EMBL/GenBank/DDBJ whole genome shotgun (WGS) entry which is preliminary data.</text>
</comment>
<proteinExistence type="predicted"/>
<accession>A0ABP6MJ54</accession>
<dbReference type="EMBL" id="BAAAVM010000001">
    <property type="protein sequence ID" value="GAA3116386.1"/>
    <property type="molecule type" value="Genomic_DNA"/>
</dbReference>
<evidence type="ECO:0000313" key="1">
    <source>
        <dbReference type="EMBL" id="GAA3116386.1"/>
    </source>
</evidence>
<evidence type="ECO:0000313" key="2">
    <source>
        <dbReference type="Proteomes" id="UP001500893"/>
    </source>
</evidence>
<name>A0ABP6MJ54_9ACTN</name>
<sequence>MSVWDSRATLPAIGAMDPGRVGQHGLEIVLAVCQTFCVHREPVGRRVTSAIELADDPAGSPPAPHPTGRTLSRGWSRTRRLLRQCAPSLPPVPCDSTSRIREPVGLWRIRLGLRFERFALEWSLELHRSRREAPDVEAAFI</sequence>
<protein>
    <submittedName>
        <fullName evidence="1">Uncharacterized protein</fullName>
    </submittedName>
</protein>